<dbReference type="AlphaFoldDB" id="B3T8I7"/>
<name>B3T8I7_9ZZZZ</name>
<protein>
    <submittedName>
        <fullName evidence="1">Uncharacterized protein</fullName>
    </submittedName>
</protein>
<proteinExistence type="predicted"/>
<sequence length="55" mass="5923">MAADPAQLHHGRSGEIRKIGLVRLAGGGYALTRPKSIAIHAQSSYHGITKVFQRV</sequence>
<reference evidence="1" key="1">
    <citation type="journal article" date="2008" name="ISME J.">
        <title>Genomic patterns of recombination, clonal divergence and environment in marine microbial populations.</title>
        <authorList>
            <person name="Konstantinidis K.T."/>
            <person name="Delong E.F."/>
        </authorList>
    </citation>
    <scope>NUCLEOTIDE SEQUENCE</scope>
</reference>
<gene>
    <name evidence="1" type="ORF">ALOHA_HF4000APKG5H11ctg2g14</name>
</gene>
<dbReference type="EMBL" id="EU016639">
    <property type="protein sequence ID" value="ABZ08896.1"/>
    <property type="molecule type" value="Genomic_DNA"/>
</dbReference>
<accession>B3T8I7</accession>
<organism evidence="1">
    <name type="scientific">uncultured marine microorganism HF4000_APKG5H11</name>
    <dbReference type="NCBI Taxonomy" id="455550"/>
    <lineage>
        <taxon>unclassified sequences</taxon>
        <taxon>environmental samples</taxon>
    </lineage>
</organism>
<evidence type="ECO:0000313" key="1">
    <source>
        <dbReference type="EMBL" id="ABZ08896.1"/>
    </source>
</evidence>